<organism evidence="1 2">
    <name type="scientific">Roseovarius spongiae</name>
    <dbReference type="NCBI Taxonomy" id="2320272"/>
    <lineage>
        <taxon>Bacteria</taxon>
        <taxon>Pseudomonadati</taxon>
        <taxon>Pseudomonadota</taxon>
        <taxon>Alphaproteobacteria</taxon>
        <taxon>Rhodobacterales</taxon>
        <taxon>Roseobacteraceae</taxon>
        <taxon>Roseovarius</taxon>
    </lineage>
</organism>
<sequence length="85" mass="8881">MLDVGEGLCTIVGRLSESSTPTAARSEIFAPVSLKHFKTSAETQRWDDAAREAATGPGYRGAVAPQQPLLIAAGFSYDRAPASTG</sequence>
<keyword evidence="2" id="KW-1185">Reference proteome</keyword>
<dbReference type="EMBL" id="RAPE01000006">
    <property type="protein sequence ID" value="RKF12643.1"/>
    <property type="molecule type" value="Genomic_DNA"/>
</dbReference>
<reference evidence="1 2" key="1">
    <citation type="submission" date="2018-09" db="EMBL/GenBank/DDBJ databases">
        <title>Roseovarius spongiae sp. nov., isolated from a marine sponge.</title>
        <authorList>
            <person name="Zhuang L."/>
            <person name="Luo L."/>
        </authorList>
    </citation>
    <scope>NUCLEOTIDE SEQUENCE [LARGE SCALE GENOMIC DNA]</scope>
    <source>
        <strain evidence="1 2">HN-E21</strain>
    </source>
</reference>
<accession>A0A3A8B7E9</accession>
<proteinExistence type="predicted"/>
<evidence type="ECO:0000313" key="2">
    <source>
        <dbReference type="Proteomes" id="UP000281128"/>
    </source>
</evidence>
<evidence type="ECO:0000313" key="1">
    <source>
        <dbReference type="EMBL" id="RKF12643.1"/>
    </source>
</evidence>
<protein>
    <submittedName>
        <fullName evidence="1">Uncharacterized protein</fullName>
    </submittedName>
</protein>
<dbReference type="Proteomes" id="UP000281128">
    <property type="component" value="Unassembled WGS sequence"/>
</dbReference>
<gene>
    <name evidence="1" type="ORF">D6850_16925</name>
</gene>
<name>A0A3A8B7E9_9RHOB</name>
<dbReference type="AlphaFoldDB" id="A0A3A8B7E9"/>
<comment type="caution">
    <text evidence="1">The sequence shown here is derived from an EMBL/GenBank/DDBJ whole genome shotgun (WGS) entry which is preliminary data.</text>
</comment>